<name>A0ABU5I223_9HYPH</name>
<evidence type="ECO:0000313" key="2">
    <source>
        <dbReference type="Proteomes" id="UP001294412"/>
    </source>
</evidence>
<dbReference type="PANTHER" id="PTHR47623">
    <property type="entry name" value="OS09G0287300 PROTEIN"/>
    <property type="match status" value="1"/>
</dbReference>
<dbReference type="CDD" id="cd07067">
    <property type="entry name" value="HP_PGM_like"/>
    <property type="match status" value="1"/>
</dbReference>
<dbReference type="Proteomes" id="UP001294412">
    <property type="component" value="Unassembled WGS sequence"/>
</dbReference>
<comment type="caution">
    <text evidence="1">The sequence shown here is derived from an EMBL/GenBank/DDBJ whole genome shotgun (WGS) entry which is preliminary data.</text>
</comment>
<dbReference type="Pfam" id="PF00300">
    <property type="entry name" value="His_Phos_1"/>
    <property type="match status" value="1"/>
</dbReference>
<dbReference type="Gene3D" id="3.40.50.1240">
    <property type="entry name" value="Phosphoglycerate mutase-like"/>
    <property type="match status" value="1"/>
</dbReference>
<sequence>MVSTPHRLFILRHAHSSWALPGQRDHQRNLDDRGREEAARLADAIEAEAIEIDCAHCSTASRARETFDLVKPAFKAIARTELSDDLYGLGPEAYIAAMCADPDARTVLVIGHNPMIEDFALSLVPQDSKAYAKLREGLPTCGFIEFSCAQGFKAMADGGGTMERILLPHEMA</sequence>
<dbReference type="InterPro" id="IPR029033">
    <property type="entry name" value="His_PPase_superfam"/>
</dbReference>
<dbReference type="PANTHER" id="PTHR47623:SF1">
    <property type="entry name" value="OS09G0287300 PROTEIN"/>
    <property type="match status" value="1"/>
</dbReference>
<dbReference type="RefSeq" id="WP_322186651.1">
    <property type="nucleotide sequence ID" value="NZ_JAXLPB010000002.1"/>
</dbReference>
<dbReference type="SMART" id="SM00855">
    <property type="entry name" value="PGAM"/>
    <property type="match status" value="1"/>
</dbReference>
<accession>A0ABU5I223</accession>
<evidence type="ECO:0000313" key="1">
    <source>
        <dbReference type="EMBL" id="MDY8109197.1"/>
    </source>
</evidence>
<protein>
    <submittedName>
        <fullName evidence="1">Histidine phosphatase family protein</fullName>
    </submittedName>
</protein>
<organism evidence="1 2">
    <name type="scientific">Fulvimarina uroteuthidis</name>
    <dbReference type="NCBI Taxonomy" id="3098149"/>
    <lineage>
        <taxon>Bacteria</taxon>
        <taxon>Pseudomonadati</taxon>
        <taxon>Pseudomonadota</taxon>
        <taxon>Alphaproteobacteria</taxon>
        <taxon>Hyphomicrobiales</taxon>
        <taxon>Aurantimonadaceae</taxon>
        <taxon>Fulvimarina</taxon>
    </lineage>
</organism>
<dbReference type="SUPFAM" id="SSF53254">
    <property type="entry name" value="Phosphoglycerate mutase-like"/>
    <property type="match status" value="1"/>
</dbReference>
<keyword evidence="2" id="KW-1185">Reference proteome</keyword>
<proteinExistence type="predicted"/>
<gene>
    <name evidence="1" type="ORF">U0C82_08575</name>
</gene>
<dbReference type="EMBL" id="JAXLPB010000002">
    <property type="protein sequence ID" value="MDY8109197.1"/>
    <property type="molecule type" value="Genomic_DNA"/>
</dbReference>
<dbReference type="InterPro" id="IPR013078">
    <property type="entry name" value="His_Pase_superF_clade-1"/>
</dbReference>
<reference evidence="1 2" key="1">
    <citation type="submission" date="2023-12" db="EMBL/GenBank/DDBJ databases">
        <title>Description of Novel Strain Fulvimarina sp. 2208YS6-2-32 isolated from Uroteuthis (Photololigo) edulis.</title>
        <authorList>
            <person name="Park J.-S."/>
        </authorList>
    </citation>
    <scope>NUCLEOTIDE SEQUENCE [LARGE SCALE GENOMIC DNA]</scope>
    <source>
        <strain evidence="1 2">2208YS6-2-32</strain>
    </source>
</reference>